<dbReference type="InterPro" id="IPR014917">
    <property type="entry name" value="DUF1800"/>
</dbReference>
<evidence type="ECO:0000256" key="1">
    <source>
        <dbReference type="SAM" id="SignalP"/>
    </source>
</evidence>
<sequence>MKARVIAWALACAAFAVLPAQAQRASEPDALHVLNRLGYGPAPGDLAHVRQVGIDRYIDEQLHPERLPLPADLAQQLAALPTAAASQRELITQYREAAQAVKDGGDEARAARREALRQLDIESGQARLWRAARSPRQLEERMVDFWFNHFNVFVGKGLDRVLVGNYEREAIRPYAMGRFRDLLGATAHHPAMLFYLDNWQSVAAGSQPSSGAGPAARASGLNENYARELMELHTLGVDSGYTQQDVTELARVLTGWTFAPRLTTGASVFAFDARRHDRGDKLWLGQRIGDQGQAEGERALDLLAMHPATARHVSYQLAQYFVADQPPAALVDRLARRYLASGGDIQALLETLFASPEFRSPKVQGQKFKTPYDYVVSTVRATDWPSTDVRPLLGTLRQLGMPLYGCQTPDGYKNTQDAWLNPDAITRRIAFATALASGRLPAAPTPPVDAQALLATLGGGISPKTRAALAEAMPELQAPMALGSPDFMHR</sequence>
<gene>
    <name evidence="2" type="ORF">Q2T77_16870</name>
</gene>
<protein>
    <submittedName>
        <fullName evidence="2">DUF1800 domain-containing protein</fullName>
    </submittedName>
</protein>
<dbReference type="Proteomes" id="UP001169027">
    <property type="component" value="Unassembled WGS sequence"/>
</dbReference>
<organism evidence="2 3">
    <name type="scientific">Variovorax ginsengisoli</name>
    <dbReference type="NCBI Taxonomy" id="363844"/>
    <lineage>
        <taxon>Bacteria</taxon>
        <taxon>Pseudomonadati</taxon>
        <taxon>Pseudomonadota</taxon>
        <taxon>Betaproteobacteria</taxon>
        <taxon>Burkholderiales</taxon>
        <taxon>Comamonadaceae</taxon>
        <taxon>Variovorax</taxon>
    </lineage>
</organism>
<reference evidence="2" key="1">
    <citation type="submission" date="2023-06" db="EMBL/GenBank/DDBJ databases">
        <authorList>
            <person name="Jiang Y."/>
            <person name="Liu Q."/>
        </authorList>
    </citation>
    <scope>NUCLEOTIDE SEQUENCE</scope>
    <source>
        <strain evidence="2">CGMCC 1.12090</strain>
    </source>
</reference>
<accession>A0ABT8S952</accession>
<feature type="signal peptide" evidence="1">
    <location>
        <begin position="1"/>
        <end position="22"/>
    </location>
</feature>
<dbReference type="RefSeq" id="WP_301811041.1">
    <property type="nucleotide sequence ID" value="NZ_JAUJZH010000011.1"/>
</dbReference>
<dbReference type="EMBL" id="JAUKVY010000011">
    <property type="protein sequence ID" value="MDO1533961.1"/>
    <property type="molecule type" value="Genomic_DNA"/>
</dbReference>
<evidence type="ECO:0000313" key="2">
    <source>
        <dbReference type="EMBL" id="MDO1533961.1"/>
    </source>
</evidence>
<name>A0ABT8S952_9BURK</name>
<feature type="chain" id="PRO_5046981706" evidence="1">
    <location>
        <begin position="23"/>
        <end position="490"/>
    </location>
</feature>
<comment type="caution">
    <text evidence="2">The sequence shown here is derived from an EMBL/GenBank/DDBJ whole genome shotgun (WGS) entry which is preliminary data.</text>
</comment>
<keyword evidence="3" id="KW-1185">Reference proteome</keyword>
<proteinExistence type="predicted"/>
<evidence type="ECO:0000313" key="3">
    <source>
        <dbReference type="Proteomes" id="UP001169027"/>
    </source>
</evidence>
<dbReference type="Pfam" id="PF08811">
    <property type="entry name" value="DUF1800"/>
    <property type="match status" value="1"/>
</dbReference>
<keyword evidence="1" id="KW-0732">Signal</keyword>